<name>A0A7V0T7F8_UNCW3</name>
<comment type="caution">
    <text evidence="1">The sequence shown here is derived from an EMBL/GenBank/DDBJ whole genome shotgun (WGS) entry which is preliminary data.</text>
</comment>
<organism evidence="1">
    <name type="scientific">candidate division WOR-3 bacterium</name>
    <dbReference type="NCBI Taxonomy" id="2052148"/>
    <lineage>
        <taxon>Bacteria</taxon>
        <taxon>Bacteria division WOR-3</taxon>
    </lineage>
</organism>
<accession>A0A7V0T7F8</accession>
<sequence>MMLTMTAVFLSLFLSLPMNVRATLGLRHEPGVETRLPLTLAGELTPAPRTRLAAGIAADLLRPGLPDRFAFEAGREIGGRAEVAVGVKVRHWPDWRVGENLAFAVARLEPRPGLEFEAGIARRVPVLDTHRWRSPLVWTGPLAEWNVVYGVGWRFLDHPRLGLAVRTGNRGMMDLRTPGLIGIRFDAASRLGPGLTAIASLAGEIKGLSAALAELGAVGVELGVRRGF</sequence>
<dbReference type="Proteomes" id="UP000885672">
    <property type="component" value="Unassembled WGS sequence"/>
</dbReference>
<reference evidence="1" key="1">
    <citation type="journal article" date="2020" name="mSystems">
        <title>Genome- and Community-Level Interaction Insights into Carbon Utilization and Element Cycling Functions of Hydrothermarchaeota in Hydrothermal Sediment.</title>
        <authorList>
            <person name="Zhou Z."/>
            <person name="Liu Y."/>
            <person name="Xu W."/>
            <person name="Pan J."/>
            <person name="Luo Z.H."/>
            <person name="Li M."/>
        </authorList>
    </citation>
    <scope>NUCLEOTIDE SEQUENCE [LARGE SCALE GENOMIC DNA]</scope>
    <source>
        <strain evidence="1">SpSt-1182</strain>
    </source>
</reference>
<proteinExistence type="predicted"/>
<dbReference type="EMBL" id="DSBX01000341">
    <property type="protein sequence ID" value="HDR00377.1"/>
    <property type="molecule type" value="Genomic_DNA"/>
</dbReference>
<dbReference type="AlphaFoldDB" id="A0A7V0T7F8"/>
<protein>
    <submittedName>
        <fullName evidence="1">Uncharacterized protein</fullName>
    </submittedName>
</protein>
<gene>
    <name evidence="1" type="ORF">ENN51_08870</name>
</gene>
<evidence type="ECO:0000313" key="1">
    <source>
        <dbReference type="EMBL" id="HDR00377.1"/>
    </source>
</evidence>